<dbReference type="Proteomes" id="UP000799291">
    <property type="component" value="Unassembled WGS sequence"/>
</dbReference>
<feature type="compositionally biased region" description="Low complexity" evidence="1">
    <location>
        <begin position="133"/>
        <end position="149"/>
    </location>
</feature>
<keyword evidence="3" id="KW-1185">Reference proteome</keyword>
<protein>
    <submittedName>
        <fullName evidence="2">Uncharacterized protein</fullName>
    </submittedName>
</protein>
<evidence type="ECO:0000313" key="3">
    <source>
        <dbReference type="Proteomes" id="UP000799291"/>
    </source>
</evidence>
<organism evidence="2 3">
    <name type="scientific">Lentithecium fluviatile CBS 122367</name>
    <dbReference type="NCBI Taxonomy" id="1168545"/>
    <lineage>
        <taxon>Eukaryota</taxon>
        <taxon>Fungi</taxon>
        <taxon>Dikarya</taxon>
        <taxon>Ascomycota</taxon>
        <taxon>Pezizomycotina</taxon>
        <taxon>Dothideomycetes</taxon>
        <taxon>Pleosporomycetidae</taxon>
        <taxon>Pleosporales</taxon>
        <taxon>Massarineae</taxon>
        <taxon>Lentitheciaceae</taxon>
        <taxon>Lentithecium</taxon>
    </lineage>
</organism>
<feature type="region of interest" description="Disordered" evidence="1">
    <location>
        <begin position="56"/>
        <end position="109"/>
    </location>
</feature>
<evidence type="ECO:0000256" key="1">
    <source>
        <dbReference type="SAM" id="MobiDB-lite"/>
    </source>
</evidence>
<name>A0A6G1ISV2_9PLEO</name>
<proteinExistence type="predicted"/>
<sequence>MATPTYEAILYKRMVYSTQDHSTHTVNNRHRVLHSSPYKIDGRINLHHAQPSPTLHTSLVTMSSSNNQQGQGQGGRGSNPPTSTTSQSEAQTHTAEQYPDHAAYNSSGSLQHAGAGMMQQQLGQYYLYMANTQSTGSQSSQAGRGSPAGSQGGQSNGSSRGG</sequence>
<feature type="compositionally biased region" description="Gly residues" evidence="1">
    <location>
        <begin position="150"/>
        <end position="162"/>
    </location>
</feature>
<reference evidence="2" key="1">
    <citation type="journal article" date="2020" name="Stud. Mycol.">
        <title>101 Dothideomycetes genomes: a test case for predicting lifestyles and emergence of pathogens.</title>
        <authorList>
            <person name="Haridas S."/>
            <person name="Albert R."/>
            <person name="Binder M."/>
            <person name="Bloem J."/>
            <person name="Labutti K."/>
            <person name="Salamov A."/>
            <person name="Andreopoulos B."/>
            <person name="Baker S."/>
            <person name="Barry K."/>
            <person name="Bills G."/>
            <person name="Bluhm B."/>
            <person name="Cannon C."/>
            <person name="Castanera R."/>
            <person name="Culley D."/>
            <person name="Daum C."/>
            <person name="Ezra D."/>
            <person name="Gonzalez J."/>
            <person name="Henrissat B."/>
            <person name="Kuo A."/>
            <person name="Liang C."/>
            <person name="Lipzen A."/>
            <person name="Lutzoni F."/>
            <person name="Magnuson J."/>
            <person name="Mondo S."/>
            <person name="Nolan M."/>
            <person name="Ohm R."/>
            <person name="Pangilinan J."/>
            <person name="Park H.-J."/>
            <person name="Ramirez L."/>
            <person name="Alfaro M."/>
            <person name="Sun H."/>
            <person name="Tritt A."/>
            <person name="Yoshinaga Y."/>
            <person name="Zwiers L.-H."/>
            <person name="Turgeon B."/>
            <person name="Goodwin S."/>
            <person name="Spatafora J."/>
            <person name="Crous P."/>
            <person name="Grigoriev I."/>
        </authorList>
    </citation>
    <scope>NUCLEOTIDE SEQUENCE</scope>
    <source>
        <strain evidence="2">CBS 122367</strain>
    </source>
</reference>
<dbReference type="AlphaFoldDB" id="A0A6G1ISV2"/>
<feature type="region of interest" description="Disordered" evidence="1">
    <location>
        <begin position="133"/>
        <end position="162"/>
    </location>
</feature>
<evidence type="ECO:0000313" key="2">
    <source>
        <dbReference type="EMBL" id="KAF2681060.1"/>
    </source>
</evidence>
<gene>
    <name evidence="2" type="ORF">K458DRAFT_85781</name>
</gene>
<accession>A0A6G1ISV2</accession>
<dbReference type="EMBL" id="MU005593">
    <property type="protein sequence ID" value="KAF2681060.1"/>
    <property type="molecule type" value="Genomic_DNA"/>
</dbReference>
<feature type="compositionally biased region" description="Polar residues" evidence="1">
    <location>
        <begin position="80"/>
        <end position="95"/>
    </location>
</feature>